<gene>
    <name evidence="1" type="ORF">HU137_12885</name>
</gene>
<dbReference type="Proteomes" id="UP000552241">
    <property type="component" value="Unassembled WGS sequence"/>
</dbReference>
<reference evidence="1 2" key="1">
    <citation type="submission" date="2020-07" db="EMBL/GenBank/DDBJ databases">
        <title>Moheibacter lacus sp. nov., a member of the family Flavobacteriaceae isolated from freshwater lake sediment.</title>
        <authorList>
            <person name="Liu Y."/>
        </authorList>
    </citation>
    <scope>NUCLEOTIDE SEQUENCE [LARGE SCALE GENOMIC DNA]</scope>
    <source>
        <strain evidence="1 2">BDHS18</strain>
    </source>
</reference>
<keyword evidence="2" id="KW-1185">Reference proteome</keyword>
<sequence length="141" mass="15740">MNSQKLFNVYKSITGLIIALLVLSSCNQFDKSDSEIAIKKYVQRTFYQPETYNAVRYFPPKKMKVSTDPKDRNNSSFSEDKDKIVDGWGIAVNISAMTRNGEVSSQSAAFYLNAKCDSVIFSDVAPQFLKADSLSIFGSAH</sequence>
<accession>A0A838ZUL6</accession>
<dbReference type="EMBL" id="JACDZE010000007">
    <property type="protein sequence ID" value="MBA5630657.1"/>
    <property type="molecule type" value="Genomic_DNA"/>
</dbReference>
<evidence type="ECO:0000313" key="2">
    <source>
        <dbReference type="Proteomes" id="UP000552241"/>
    </source>
</evidence>
<protein>
    <submittedName>
        <fullName evidence="1">Uncharacterized protein</fullName>
    </submittedName>
</protein>
<comment type="caution">
    <text evidence="1">The sequence shown here is derived from an EMBL/GenBank/DDBJ whole genome shotgun (WGS) entry which is preliminary data.</text>
</comment>
<evidence type="ECO:0000313" key="1">
    <source>
        <dbReference type="EMBL" id="MBA5630657.1"/>
    </source>
</evidence>
<dbReference type="PROSITE" id="PS51257">
    <property type="entry name" value="PROKAR_LIPOPROTEIN"/>
    <property type="match status" value="1"/>
</dbReference>
<name>A0A838ZUL6_9FLAO</name>
<organism evidence="1 2">
    <name type="scientific">Moheibacter lacus</name>
    <dbReference type="NCBI Taxonomy" id="2745851"/>
    <lineage>
        <taxon>Bacteria</taxon>
        <taxon>Pseudomonadati</taxon>
        <taxon>Bacteroidota</taxon>
        <taxon>Flavobacteriia</taxon>
        <taxon>Flavobacteriales</taxon>
        <taxon>Weeksellaceae</taxon>
        <taxon>Moheibacter</taxon>
    </lineage>
</organism>
<dbReference type="RefSeq" id="WP_182044264.1">
    <property type="nucleotide sequence ID" value="NZ_JACDZE010000007.1"/>
</dbReference>
<dbReference type="AlphaFoldDB" id="A0A838ZUL6"/>
<proteinExistence type="predicted"/>